<organism evidence="7 8">
    <name type="scientific">Leucobacter luti</name>
    <dbReference type="NCBI Taxonomy" id="340320"/>
    <lineage>
        <taxon>Bacteria</taxon>
        <taxon>Bacillati</taxon>
        <taxon>Actinomycetota</taxon>
        <taxon>Actinomycetes</taxon>
        <taxon>Micrococcales</taxon>
        <taxon>Microbacteriaceae</taxon>
        <taxon>Leucobacter</taxon>
    </lineage>
</organism>
<keyword evidence="8" id="KW-1185">Reference proteome</keyword>
<protein>
    <submittedName>
        <fullName evidence="7">IclR family transcriptional regulator</fullName>
    </submittedName>
</protein>
<evidence type="ECO:0000313" key="8">
    <source>
        <dbReference type="Proteomes" id="UP000291832"/>
    </source>
</evidence>
<evidence type="ECO:0000256" key="3">
    <source>
        <dbReference type="ARBA" id="ARBA00023163"/>
    </source>
</evidence>
<dbReference type="InterPro" id="IPR005471">
    <property type="entry name" value="Tscrpt_reg_IclR_N"/>
</dbReference>
<name>A0A4Q7TZX1_9MICO</name>
<feature type="domain" description="HTH iclR-type" evidence="5">
    <location>
        <begin position="8"/>
        <end position="69"/>
    </location>
</feature>
<dbReference type="Proteomes" id="UP000291832">
    <property type="component" value="Unassembled WGS sequence"/>
</dbReference>
<dbReference type="PANTHER" id="PTHR30136">
    <property type="entry name" value="HELIX-TURN-HELIX TRANSCRIPTIONAL REGULATOR, ICLR FAMILY"/>
    <property type="match status" value="1"/>
</dbReference>
<feature type="region of interest" description="Disordered" evidence="4">
    <location>
        <begin position="227"/>
        <end position="254"/>
    </location>
</feature>
<dbReference type="Gene3D" id="3.30.450.40">
    <property type="match status" value="1"/>
</dbReference>
<sequence length="276" mass="28705">MANSPSGDSLIARVVRVLETFSAERTVQTASEIGRAAGLPPSTAHRLVDDLAASGLLERDEDQRVRLGMRLWELALRGSPALRLRQAALPHMESVQTRIRQHTQLAVLERDEVLFIERLSHPEAGANIARVAGKLPLHASSAGLVLLAHAEAAVRERVLAGPLRRLGPGTITDPALLRRELAAIRRAGFVVAPGSVEGVSTGVAVPIRDAGAVIAALSVVLPRSGEHAGDADADARSGPGVGPGSGSGSGSDAAVTALQAAARAIEDELRALRSSH</sequence>
<accession>A0A4Q7TZX1</accession>
<dbReference type="OrthoDB" id="4068713at2"/>
<evidence type="ECO:0000256" key="2">
    <source>
        <dbReference type="ARBA" id="ARBA00023125"/>
    </source>
</evidence>
<gene>
    <name evidence="7" type="ORF">EV139_0828</name>
</gene>
<dbReference type="PROSITE" id="PS51078">
    <property type="entry name" value="ICLR_ED"/>
    <property type="match status" value="1"/>
</dbReference>
<evidence type="ECO:0000259" key="5">
    <source>
        <dbReference type="PROSITE" id="PS51077"/>
    </source>
</evidence>
<dbReference type="SMART" id="SM00346">
    <property type="entry name" value="HTH_ICLR"/>
    <property type="match status" value="1"/>
</dbReference>
<dbReference type="InterPro" id="IPR029016">
    <property type="entry name" value="GAF-like_dom_sf"/>
</dbReference>
<dbReference type="SUPFAM" id="SSF46785">
    <property type="entry name" value="Winged helix' DNA-binding domain"/>
    <property type="match status" value="1"/>
</dbReference>
<dbReference type="GO" id="GO:0045892">
    <property type="term" value="P:negative regulation of DNA-templated transcription"/>
    <property type="evidence" value="ECO:0007669"/>
    <property type="project" value="TreeGrafter"/>
</dbReference>
<dbReference type="GO" id="GO:0003677">
    <property type="term" value="F:DNA binding"/>
    <property type="evidence" value="ECO:0007669"/>
    <property type="project" value="UniProtKB-KW"/>
</dbReference>
<dbReference type="PROSITE" id="PS51077">
    <property type="entry name" value="HTH_ICLR"/>
    <property type="match status" value="1"/>
</dbReference>
<evidence type="ECO:0000256" key="4">
    <source>
        <dbReference type="SAM" id="MobiDB-lite"/>
    </source>
</evidence>
<dbReference type="Pfam" id="PF01614">
    <property type="entry name" value="IclR_C"/>
    <property type="match status" value="1"/>
</dbReference>
<reference evidence="7 8" key="1">
    <citation type="journal article" date="2015" name="Stand. Genomic Sci.">
        <title>Genomic Encyclopedia of Bacterial and Archaeal Type Strains, Phase III: the genomes of soil and plant-associated and newly described type strains.</title>
        <authorList>
            <person name="Whitman W.B."/>
            <person name="Woyke T."/>
            <person name="Klenk H.P."/>
            <person name="Zhou Y."/>
            <person name="Lilburn T.G."/>
            <person name="Beck B.J."/>
            <person name="De Vos P."/>
            <person name="Vandamme P."/>
            <person name="Eisen J.A."/>
            <person name="Garrity G."/>
            <person name="Hugenholtz P."/>
            <person name="Kyrpides N.C."/>
        </authorList>
    </citation>
    <scope>NUCLEOTIDE SEQUENCE [LARGE SCALE GENOMIC DNA]</scope>
    <source>
        <strain evidence="7 8">RF6</strain>
    </source>
</reference>
<dbReference type="Pfam" id="PF09339">
    <property type="entry name" value="HTH_IclR"/>
    <property type="match status" value="1"/>
</dbReference>
<dbReference type="InterPro" id="IPR036388">
    <property type="entry name" value="WH-like_DNA-bd_sf"/>
</dbReference>
<evidence type="ECO:0000313" key="7">
    <source>
        <dbReference type="EMBL" id="RZT66701.1"/>
    </source>
</evidence>
<dbReference type="InterPro" id="IPR050707">
    <property type="entry name" value="HTH_MetabolicPath_Reg"/>
</dbReference>
<evidence type="ECO:0000256" key="1">
    <source>
        <dbReference type="ARBA" id="ARBA00023015"/>
    </source>
</evidence>
<dbReference type="Gene3D" id="1.10.10.10">
    <property type="entry name" value="Winged helix-like DNA-binding domain superfamily/Winged helix DNA-binding domain"/>
    <property type="match status" value="1"/>
</dbReference>
<dbReference type="RefSeq" id="WP_130453057.1">
    <property type="nucleotide sequence ID" value="NZ_QYAG01000001.1"/>
</dbReference>
<feature type="domain" description="IclR-ED" evidence="6">
    <location>
        <begin position="70"/>
        <end position="271"/>
    </location>
</feature>
<proteinExistence type="predicted"/>
<dbReference type="InterPro" id="IPR014757">
    <property type="entry name" value="Tscrpt_reg_IclR_C"/>
</dbReference>
<keyword evidence="3" id="KW-0804">Transcription</keyword>
<dbReference type="SUPFAM" id="SSF55781">
    <property type="entry name" value="GAF domain-like"/>
    <property type="match status" value="1"/>
</dbReference>
<dbReference type="InterPro" id="IPR036390">
    <property type="entry name" value="WH_DNA-bd_sf"/>
</dbReference>
<dbReference type="PANTHER" id="PTHR30136:SF24">
    <property type="entry name" value="HTH-TYPE TRANSCRIPTIONAL REPRESSOR ALLR"/>
    <property type="match status" value="1"/>
</dbReference>
<dbReference type="EMBL" id="SHKI01000003">
    <property type="protein sequence ID" value="RZT66701.1"/>
    <property type="molecule type" value="Genomic_DNA"/>
</dbReference>
<keyword evidence="2" id="KW-0238">DNA-binding</keyword>
<dbReference type="AlphaFoldDB" id="A0A4Q7TZX1"/>
<comment type="caution">
    <text evidence="7">The sequence shown here is derived from an EMBL/GenBank/DDBJ whole genome shotgun (WGS) entry which is preliminary data.</text>
</comment>
<dbReference type="GO" id="GO:0003700">
    <property type="term" value="F:DNA-binding transcription factor activity"/>
    <property type="evidence" value="ECO:0007669"/>
    <property type="project" value="TreeGrafter"/>
</dbReference>
<keyword evidence="1" id="KW-0805">Transcription regulation</keyword>
<feature type="compositionally biased region" description="Gly residues" evidence="4">
    <location>
        <begin position="239"/>
        <end position="249"/>
    </location>
</feature>
<evidence type="ECO:0000259" key="6">
    <source>
        <dbReference type="PROSITE" id="PS51078"/>
    </source>
</evidence>